<reference evidence="3 4" key="1">
    <citation type="submission" date="2018-12" db="EMBL/GenBank/DDBJ databases">
        <title>Unveiling genomic diversity among members of the Bifidobacterium pseudolongum species, a widely distributed gut commensal of the animal kingdom.</title>
        <authorList>
            <person name="Lugli G.A."/>
            <person name="Duranti S."/>
            <person name="Albert K."/>
            <person name="Mancabelli L."/>
            <person name="Napoli S."/>
            <person name="Viappiani A."/>
            <person name="Anzalone R."/>
            <person name="Longhi G."/>
            <person name="Milani C."/>
            <person name="Turroni F."/>
            <person name="Alessandri G."/>
            <person name="Sela D.A."/>
            <person name="Van Sinderen D."/>
            <person name="Ventura M."/>
        </authorList>
    </citation>
    <scope>NUCLEOTIDE SEQUENCE [LARGE SCALE GENOMIC DNA]</scope>
    <source>
        <strain evidence="3 4">2093B</strain>
    </source>
</reference>
<comment type="function">
    <text evidence="2">Antitoxin component of a type II toxin-antitoxin (TA) system.</text>
</comment>
<evidence type="ECO:0000256" key="2">
    <source>
        <dbReference type="RuleBase" id="RU362080"/>
    </source>
</evidence>
<proteinExistence type="inferred from homology"/>
<dbReference type="SUPFAM" id="SSF143120">
    <property type="entry name" value="YefM-like"/>
    <property type="match status" value="1"/>
</dbReference>
<protein>
    <recommendedName>
        <fullName evidence="2">Antitoxin</fullName>
    </recommendedName>
</protein>
<dbReference type="EMBL" id="RYUH01000004">
    <property type="protein sequence ID" value="RYQ12169.1"/>
    <property type="molecule type" value="Genomic_DNA"/>
</dbReference>
<evidence type="ECO:0000256" key="1">
    <source>
        <dbReference type="ARBA" id="ARBA00009981"/>
    </source>
</evidence>
<name>A0A4Q5A2F5_9BIFI</name>
<accession>A0A4Q5A2F5</accession>
<evidence type="ECO:0000313" key="3">
    <source>
        <dbReference type="EMBL" id="RYQ12169.1"/>
    </source>
</evidence>
<comment type="similarity">
    <text evidence="1 2">Belongs to the phD/YefM antitoxin family.</text>
</comment>
<comment type="caution">
    <text evidence="3">The sequence shown here is derived from an EMBL/GenBank/DDBJ whole genome shotgun (WGS) entry which is preliminary data.</text>
</comment>
<dbReference type="Gene3D" id="3.40.1620.10">
    <property type="entry name" value="YefM-like domain"/>
    <property type="match status" value="1"/>
</dbReference>
<dbReference type="Proteomes" id="UP000292568">
    <property type="component" value="Unassembled WGS sequence"/>
</dbReference>
<gene>
    <name evidence="3" type="ORF">PG2093B_0275</name>
</gene>
<evidence type="ECO:0000313" key="4">
    <source>
        <dbReference type="Proteomes" id="UP000292568"/>
    </source>
</evidence>
<sequence>MEGVSILKTSHLLDSIVPISTLNHGGASRTINAVKNDQPAIIMRNNKPAAVIITPEDYTRLLEIAEDYELYILAKDRVEHDNGKRYTMDEAFGEDYRPVDDGYEPEFE</sequence>
<dbReference type="InterPro" id="IPR036165">
    <property type="entry name" value="YefM-like_sf"/>
</dbReference>
<dbReference type="RefSeq" id="WP_129896813.1">
    <property type="nucleotide sequence ID" value="NZ_RYUH01000004.1"/>
</dbReference>
<dbReference type="InterPro" id="IPR006442">
    <property type="entry name" value="Antitoxin_Phd/YefM"/>
</dbReference>
<organism evidence="3 4">
    <name type="scientific">Bifidobacterium pseudolongum subsp. globosum</name>
    <dbReference type="NCBI Taxonomy" id="1690"/>
    <lineage>
        <taxon>Bacteria</taxon>
        <taxon>Bacillati</taxon>
        <taxon>Actinomycetota</taxon>
        <taxon>Actinomycetes</taxon>
        <taxon>Bifidobacteriales</taxon>
        <taxon>Bifidobacteriaceae</taxon>
        <taxon>Bifidobacterium</taxon>
    </lineage>
</organism>
<dbReference type="AlphaFoldDB" id="A0A4Q5A2F5"/>
<dbReference type="Pfam" id="PF02604">
    <property type="entry name" value="PhdYeFM_antitox"/>
    <property type="match status" value="1"/>
</dbReference>